<dbReference type="SUPFAM" id="SSF81321">
    <property type="entry name" value="Family A G protein-coupled receptor-like"/>
    <property type="match status" value="1"/>
</dbReference>
<evidence type="ECO:0000313" key="12">
    <source>
        <dbReference type="Proteomes" id="UP000230750"/>
    </source>
</evidence>
<comment type="similarity">
    <text evidence="8">Belongs to the G-protein coupled receptor 1 family.</text>
</comment>
<evidence type="ECO:0000256" key="3">
    <source>
        <dbReference type="ARBA" id="ARBA00022989"/>
    </source>
</evidence>
<dbReference type="EMBL" id="MRZV01000918">
    <property type="protein sequence ID" value="PIK42653.1"/>
    <property type="molecule type" value="Genomic_DNA"/>
</dbReference>
<dbReference type="PANTHER" id="PTHR24243:SF208">
    <property type="entry name" value="PYROKININ-1 RECEPTOR"/>
    <property type="match status" value="1"/>
</dbReference>
<feature type="domain" description="G-protein coupled receptors family 1 profile" evidence="10">
    <location>
        <begin position="49"/>
        <end position="322"/>
    </location>
</feature>
<comment type="subcellular location">
    <subcellularLocation>
        <location evidence="1">Membrane</location>
        <topology evidence="1">Multi-pass membrane protein</topology>
    </subcellularLocation>
</comment>
<keyword evidence="4 8" id="KW-0297">G-protein coupled receptor</keyword>
<evidence type="ECO:0000256" key="7">
    <source>
        <dbReference type="ARBA" id="ARBA00023224"/>
    </source>
</evidence>
<dbReference type="GO" id="GO:0016020">
    <property type="term" value="C:membrane"/>
    <property type="evidence" value="ECO:0007669"/>
    <property type="project" value="UniProtKB-SubCell"/>
</dbReference>
<evidence type="ECO:0000256" key="9">
    <source>
        <dbReference type="SAM" id="Phobius"/>
    </source>
</evidence>
<evidence type="ECO:0000256" key="4">
    <source>
        <dbReference type="ARBA" id="ARBA00023040"/>
    </source>
</evidence>
<feature type="transmembrane region" description="Helical" evidence="9">
    <location>
        <begin position="107"/>
        <end position="130"/>
    </location>
</feature>
<keyword evidence="6 8" id="KW-0675">Receptor</keyword>
<evidence type="ECO:0000259" key="10">
    <source>
        <dbReference type="PROSITE" id="PS50262"/>
    </source>
</evidence>
<sequence>MDYESTTQVRTNDVTPQYDFCAMYFESMHNFMINLTTTAVVFGIAALVSNSLFLFIVVKNPHLRQTPVRVYLVSLALIDTCVSVSYTSMALRWLFDSVHNIYSFNVHLLLFIRFPFQLMSSLLIVLVTFERYRAICQPMAHYNSTQKNAKYFFWFCEVKSVIAVAVTGAVIALALFFEYWKPEEHACLEDASVVAFVRRLPTWMHVTISDSIYIINIFMAMLDFVTIIASVSLSVMIYRKLGKVPKKGSVNGGKRYAREQKNMTRMVVANTLVFCLFVLLQDICSCIYLTFEASYTYESIKAYLHLLFILTLLNSGANPIIYNVFGSVYRNAFIKSFPCLVFASKWAGISFTERSSTSFETQISTLQRFNIEEEGQ</sequence>
<feature type="transmembrane region" description="Helical" evidence="9">
    <location>
        <begin position="303"/>
        <end position="325"/>
    </location>
</feature>
<comment type="caution">
    <text evidence="11">The sequence shown here is derived from an EMBL/GenBank/DDBJ whole genome shotgun (WGS) entry which is preliminary data.</text>
</comment>
<dbReference type="PANTHER" id="PTHR24243">
    <property type="entry name" value="G-PROTEIN COUPLED RECEPTOR"/>
    <property type="match status" value="1"/>
</dbReference>
<name>A0A2G8K3X1_STIJA</name>
<keyword evidence="5 9" id="KW-0472">Membrane</keyword>
<accession>A0A2G8K3X1</accession>
<keyword evidence="7 8" id="KW-0807">Transducer</keyword>
<dbReference type="OrthoDB" id="9975554at2759"/>
<dbReference type="GO" id="GO:0007218">
    <property type="term" value="P:neuropeptide signaling pathway"/>
    <property type="evidence" value="ECO:0007669"/>
    <property type="project" value="UniProtKB-KW"/>
</dbReference>
<reference evidence="11 12" key="1">
    <citation type="journal article" date="2017" name="PLoS Biol.">
        <title>The sea cucumber genome provides insights into morphological evolution and visceral regeneration.</title>
        <authorList>
            <person name="Zhang X."/>
            <person name="Sun L."/>
            <person name="Yuan J."/>
            <person name="Sun Y."/>
            <person name="Gao Y."/>
            <person name="Zhang L."/>
            <person name="Li S."/>
            <person name="Dai H."/>
            <person name="Hamel J.F."/>
            <person name="Liu C."/>
            <person name="Yu Y."/>
            <person name="Liu S."/>
            <person name="Lin W."/>
            <person name="Guo K."/>
            <person name="Jin S."/>
            <person name="Xu P."/>
            <person name="Storey K.B."/>
            <person name="Huan P."/>
            <person name="Zhang T."/>
            <person name="Zhou Y."/>
            <person name="Zhang J."/>
            <person name="Lin C."/>
            <person name="Li X."/>
            <person name="Xing L."/>
            <person name="Huo D."/>
            <person name="Sun M."/>
            <person name="Wang L."/>
            <person name="Mercier A."/>
            <person name="Li F."/>
            <person name="Yang H."/>
            <person name="Xiang J."/>
        </authorList>
    </citation>
    <scope>NUCLEOTIDE SEQUENCE [LARGE SCALE GENOMIC DNA]</scope>
    <source>
        <strain evidence="11">Shaxun</strain>
        <tissue evidence="11">Muscle</tissue>
    </source>
</reference>
<dbReference type="Pfam" id="PF00001">
    <property type="entry name" value="7tm_1"/>
    <property type="match status" value="1"/>
</dbReference>
<evidence type="ECO:0000256" key="2">
    <source>
        <dbReference type="ARBA" id="ARBA00022692"/>
    </source>
</evidence>
<dbReference type="Gene3D" id="1.20.1070.10">
    <property type="entry name" value="Rhodopsin 7-helix transmembrane proteins"/>
    <property type="match status" value="1"/>
</dbReference>
<dbReference type="PROSITE" id="PS50262">
    <property type="entry name" value="G_PROTEIN_RECEP_F1_2"/>
    <property type="match status" value="1"/>
</dbReference>
<keyword evidence="3 9" id="KW-1133">Transmembrane helix</keyword>
<feature type="transmembrane region" description="Helical" evidence="9">
    <location>
        <begin position="212"/>
        <end position="238"/>
    </location>
</feature>
<dbReference type="InterPro" id="IPR017452">
    <property type="entry name" value="GPCR_Rhodpsn_7TM"/>
</dbReference>
<keyword evidence="12" id="KW-1185">Reference proteome</keyword>
<dbReference type="GO" id="GO:0004930">
    <property type="term" value="F:G protein-coupled receptor activity"/>
    <property type="evidence" value="ECO:0007669"/>
    <property type="project" value="UniProtKB-KW"/>
</dbReference>
<organism evidence="11 12">
    <name type="scientific">Stichopus japonicus</name>
    <name type="common">Sea cucumber</name>
    <dbReference type="NCBI Taxonomy" id="307972"/>
    <lineage>
        <taxon>Eukaryota</taxon>
        <taxon>Metazoa</taxon>
        <taxon>Echinodermata</taxon>
        <taxon>Eleutherozoa</taxon>
        <taxon>Echinozoa</taxon>
        <taxon>Holothuroidea</taxon>
        <taxon>Aspidochirotacea</taxon>
        <taxon>Aspidochirotida</taxon>
        <taxon>Stichopodidae</taxon>
        <taxon>Apostichopus</taxon>
    </lineage>
</organism>
<keyword evidence="11" id="KW-0527">Neuropeptide</keyword>
<evidence type="ECO:0000256" key="8">
    <source>
        <dbReference type="RuleBase" id="RU000688"/>
    </source>
</evidence>
<feature type="transmembrane region" description="Helical" evidence="9">
    <location>
        <begin position="70"/>
        <end position="95"/>
    </location>
</feature>
<dbReference type="AlphaFoldDB" id="A0A2G8K3X1"/>
<keyword evidence="2 8" id="KW-0812">Transmembrane</keyword>
<feature type="transmembrane region" description="Helical" evidence="9">
    <location>
        <begin position="151"/>
        <end position="176"/>
    </location>
</feature>
<proteinExistence type="inferred from homology"/>
<evidence type="ECO:0000256" key="5">
    <source>
        <dbReference type="ARBA" id="ARBA00023136"/>
    </source>
</evidence>
<evidence type="ECO:0000313" key="11">
    <source>
        <dbReference type="EMBL" id="PIK42653.1"/>
    </source>
</evidence>
<dbReference type="PRINTS" id="PR00237">
    <property type="entry name" value="GPCRRHODOPSN"/>
</dbReference>
<evidence type="ECO:0000256" key="6">
    <source>
        <dbReference type="ARBA" id="ARBA00023170"/>
    </source>
</evidence>
<protein>
    <submittedName>
        <fullName evidence="11">Putative neuropeptides capa receptor-like</fullName>
    </submittedName>
</protein>
<dbReference type="STRING" id="307972.A0A2G8K3X1"/>
<gene>
    <name evidence="11" type="ORF">BSL78_20505</name>
</gene>
<dbReference type="PROSITE" id="PS00237">
    <property type="entry name" value="G_PROTEIN_RECEP_F1_1"/>
    <property type="match status" value="1"/>
</dbReference>
<evidence type="ECO:0000256" key="1">
    <source>
        <dbReference type="ARBA" id="ARBA00004141"/>
    </source>
</evidence>
<feature type="transmembrane region" description="Helical" evidence="9">
    <location>
        <begin position="267"/>
        <end position="291"/>
    </location>
</feature>
<dbReference type="InterPro" id="IPR000276">
    <property type="entry name" value="GPCR_Rhodpsn"/>
</dbReference>
<feature type="transmembrane region" description="Helical" evidence="9">
    <location>
        <begin position="33"/>
        <end position="58"/>
    </location>
</feature>
<dbReference type="Proteomes" id="UP000230750">
    <property type="component" value="Unassembled WGS sequence"/>
</dbReference>